<reference evidence="8 9" key="1">
    <citation type="submission" date="2018-04" db="EMBL/GenBank/DDBJ databases">
        <title>Flavobacterium sp. nov., isolated from glacier ice.</title>
        <authorList>
            <person name="Liu Q."/>
            <person name="Xin Y.-H."/>
        </authorList>
    </citation>
    <scope>NUCLEOTIDE SEQUENCE [LARGE SCALE GENOMIC DNA]</scope>
    <source>
        <strain evidence="8 9">LB2P30</strain>
    </source>
</reference>
<dbReference type="InterPro" id="IPR011010">
    <property type="entry name" value="DNA_brk_join_enz"/>
</dbReference>
<dbReference type="Pfam" id="PF00589">
    <property type="entry name" value="Phage_integrase"/>
    <property type="match status" value="1"/>
</dbReference>
<dbReference type="InterPro" id="IPR044068">
    <property type="entry name" value="CB"/>
</dbReference>
<feature type="domain" description="Core-binding (CB)" evidence="7">
    <location>
        <begin position="111"/>
        <end position="193"/>
    </location>
</feature>
<dbReference type="PANTHER" id="PTHR30349">
    <property type="entry name" value="PHAGE INTEGRASE-RELATED"/>
    <property type="match status" value="1"/>
</dbReference>
<dbReference type="PROSITE" id="PS51900">
    <property type="entry name" value="CB"/>
    <property type="match status" value="1"/>
</dbReference>
<dbReference type="Gene3D" id="1.10.150.130">
    <property type="match status" value="1"/>
</dbReference>
<feature type="domain" description="Tyr recombinase" evidence="6">
    <location>
        <begin position="216"/>
        <end position="402"/>
    </location>
</feature>
<accession>A0A2U1K002</accession>
<comment type="caution">
    <text evidence="8">The sequence shown here is derived from an EMBL/GenBank/DDBJ whole genome shotgun (WGS) entry which is preliminary data.</text>
</comment>
<dbReference type="CDD" id="cd01188">
    <property type="entry name" value="INT_RitA_C_like"/>
    <property type="match status" value="1"/>
</dbReference>
<evidence type="ECO:0000256" key="2">
    <source>
        <dbReference type="ARBA" id="ARBA00022908"/>
    </source>
</evidence>
<dbReference type="GO" id="GO:0006310">
    <property type="term" value="P:DNA recombination"/>
    <property type="evidence" value="ECO:0007669"/>
    <property type="project" value="UniProtKB-KW"/>
</dbReference>
<name>A0A2U1K002_9FLAO</name>
<dbReference type="Gene3D" id="1.10.443.10">
    <property type="entry name" value="Intergrase catalytic core"/>
    <property type="match status" value="1"/>
</dbReference>
<evidence type="ECO:0000313" key="8">
    <source>
        <dbReference type="EMBL" id="PWA10519.1"/>
    </source>
</evidence>
<proteinExistence type="predicted"/>
<dbReference type="AlphaFoldDB" id="A0A2U1K002"/>
<evidence type="ECO:0000259" key="7">
    <source>
        <dbReference type="PROSITE" id="PS51900"/>
    </source>
</evidence>
<evidence type="ECO:0000256" key="4">
    <source>
        <dbReference type="ARBA" id="ARBA00023172"/>
    </source>
</evidence>
<keyword evidence="2" id="KW-0229">DNA integration</keyword>
<dbReference type="PANTHER" id="PTHR30349:SF81">
    <property type="entry name" value="TYROSINE RECOMBINASE XERC"/>
    <property type="match status" value="1"/>
</dbReference>
<keyword evidence="9" id="KW-1185">Reference proteome</keyword>
<keyword evidence="1" id="KW-0159">Chromosome partition</keyword>
<sequence length="422" mass="49309">MNKENKDLEKLISDATDYLKSESGFAKSTIDRYRNCWKRLRKVMDSKGIKYYDQNVERQILDQEFGNRTKRELPDNDQYFLIAIKRLTEFQIMGKIKNCDRLLSKSLVFNGEIGKIIEMFLYYKSTEVRLSVSRMRYYKQFLYHFLSYCNANSICKITDVNSVVILQYVAQLDDDVQIPNKLSVLSSFLRHIYQQAHLDVDYSKKVPRYKRINQPKLPSVYSTQEIEKLILSVERSSRIGKRNYAIILLAARLGLRASDIANLQFNNLHWDTSTLQLKQVKTGKNLVLPLLLDVGNAIIEYLKYGRPESQESYLFLKATPPYKHFPDSGCVTKVVLRAFRNTDIYIRERKFGAHSLRHTLGFRMLEESTVLPVISEVLGHANSESTRYYLRVDLKSMRQCVLDVPLVAKEFYQQKGGVFYEK</sequence>
<keyword evidence="3 5" id="KW-0238">DNA-binding</keyword>
<dbReference type="PROSITE" id="PS51898">
    <property type="entry name" value="TYR_RECOMBINASE"/>
    <property type="match status" value="1"/>
</dbReference>
<dbReference type="InterPro" id="IPR013762">
    <property type="entry name" value="Integrase-like_cat_sf"/>
</dbReference>
<dbReference type="EMBL" id="QCZH01000003">
    <property type="protein sequence ID" value="PWA10519.1"/>
    <property type="molecule type" value="Genomic_DNA"/>
</dbReference>
<evidence type="ECO:0000256" key="1">
    <source>
        <dbReference type="ARBA" id="ARBA00022829"/>
    </source>
</evidence>
<evidence type="ECO:0000313" key="9">
    <source>
        <dbReference type="Proteomes" id="UP000245618"/>
    </source>
</evidence>
<dbReference type="InterPro" id="IPR002104">
    <property type="entry name" value="Integrase_catalytic"/>
</dbReference>
<evidence type="ECO:0000256" key="3">
    <source>
        <dbReference type="ARBA" id="ARBA00023125"/>
    </source>
</evidence>
<dbReference type="SUPFAM" id="SSF56349">
    <property type="entry name" value="DNA breaking-rejoining enzymes"/>
    <property type="match status" value="1"/>
</dbReference>
<gene>
    <name evidence="8" type="ORF">DB891_04650</name>
</gene>
<dbReference type="InterPro" id="IPR010998">
    <property type="entry name" value="Integrase_recombinase_N"/>
</dbReference>
<organism evidence="8 9">
    <name type="scientific">Flavobacterium laiguense</name>
    <dbReference type="NCBI Taxonomy" id="2169409"/>
    <lineage>
        <taxon>Bacteria</taxon>
        <taxon>Pseudomonadati</taxon>
        <taxon>Bacteroidota</taxon>
        <taxon>Flavobacteriia</taxon>
        <taxon>Flavobacteriales</taxon>
        <taxon>Flavobacteriaceae</taxon>
        <taxon>Flavobacterium</taxon>
    </lineage>
</organism>
<dbReference type="GO" id="GO:0007059">
    <property type="term" value="P:chromosome segregation"/>
    <property type="evidence" value="ECO:0007669"/>
    <property type="project" value="UniProtKB-KW"/>
</dbReference>
<evidence type="ECO:0000256" key="5">
    <source>
        <dbReference type="PROSITE-ProRule" id="PRU01248"/>
    </source>
</evidence>
<evidence type="ECO:0000259" key="6">
    <source>
        <dbReference type="PROSITE" id="PS51898"/>
    </source>
</evidence>
<dbReference type="Proteomes" id="UP000245618">
    <property type="component" value="Unassembled WGS sequence"/>
</dbReference>
<dbReference type="OrthoDB" id="9785687at2"/>
<dbReference type="InterPro" id="IPR050090">
    <property type="entry name" value="Tyrosine_recombinase_XerCD"/>
</dbReference>
<keyword evidence="4" id="KW-0233">DNA recombination</keyword>
<protein>
    <submittedName>
        <fullName evidence="8">Integrase</fullName>
    </submittedName>
</protein>
<dbReference type="GO" id="GO:0015074">
    <property type="term" value="P:DNA integration"/>
    <property type="evidence" value="ECO:0007669"/>
    <property type="project" value="UniProtKB-KW"/>
</dbReference>
<dbReference type="GO" id="GO:0003677">
    <property type="term" value="F:DNA binding"/>
    <property type="evidence" value="ECO:0007669"/>
    <property type="project" value="UniProtKB-UniRule"/>
</dbReference>